<proteinExistence type="inferred from homology"/>
<name>A0A0T6LVR4_WENVI</name>
<evidence type="ECO:0000313" key="10">
    <source>
        <dbReference type="Proteomes" id="UP000050867"/>
    </source>
</evidence>
<dbReference type="EMBL" id="LLZU01000006">
    <property type="protein sequence ID" value="KRV50141.1"/>
    <property type="molecule type" value="Genomic_DNA"/>
</dbReference>
<keyword evidence="4" id="KW-1015">Disulfide bond</keyword>
<reference evidence="9 10" key="1">
    <citation type="submission" date="2015-10" db="EMBL/GenBank/DDBJ databases">
        <title>Draft genome sequence of pyrrolomycin-producing Streptomyces vitaminophilus.</title>
        <authorList>
            <person name="Graham D.E."/>
            <person name="Mahan K.M."/>
            <person name="Klingeman D.M."/>
            <person name="Hettich R.L."/>
            <person name="Parry R.J."/>
        </authorList>
    </citation>
    <scope>NUCLEOTIDE SEQUENCE [LARGE SCALE GENOMIC DNA]</scope>
    <source>
        <strain evidence="9 10">ATCC 31673</strain>
    </source>
</reference>
<comment type="caution">
    <text evidence="9">The sequence shown here is derived from an EMBL/GenBank/DDBJ whole genome shotgun (WGS) entry which is preliminary data.</text>
</comment>
<comment type="similarity">
    <text evidence="1">Belongs to the thioredoxin family. DsbA subfamily.</text>
</comment>
<dbReference type="PANTHER" id="PTHR13887">
    <property type="entry name" value="GLUTATHIONE S-TRANSFERASE KAPPA"/>
    <property type="match status" value="1"/>
</dbReference>
<feature type="compositionally biased region" description="Polar residues" evidence="6">
    <location>
        <begin position="7"/>
        <end position="16"/>
    </location>
</feature>
<gene>
    <name evidence="9" type="ORF">AQ490_17190</name>
</gene>
<evidence type="ECO:0000256" key="3">
    <source>
        <dbReference type="ARBA" id="ARBA00023002"/>
    </source>
</evidence>
<keyword evidence="2" id="KW-0732">Signal</keyword>
<evidence type="ECO:0000256" key="6">
    <source>
        <dbReference type="SAM" id="MobiDB-lite"/>
    </source>
</evidence>
<organism evidence="9 10">
    <name type="scientific">Wenjunlia vitaminophila</name>
    <name type="common">Streptomyces vitaminophilus</name>
    <dbReference type="NCBI Taxonomy" id="76728"/>
    <lineage>
        <taxon>Bacteria</taxon>
        <taxon>Bacillati</taxon>
        <taxon>Actinomycetota</taxon>
        <taxon>Actinomycetes</taxon>
        <taxon>Kitasatosporales</taxon>
        <taxon>Streptomycetaceae</taxon>
        <taxon>Wenjunlia</taxon>
    </lineage>
</organism>
<dbReference type="InterPro" id="IPR012336">
    <property type="entry name" value="Thioredoxin-like_fold"/>
</dbReference>
<protein>
    <recommendedName>
        <fullName evidence="8">Thioredoxin-like fold domain-containing protein</fullName>
    </recommendedName>
</protein>
<dbReference type="CDD" id="cd02972">
    <property type="entry name" value="DsbA_family"/>
    <property type="match status" value="1"/>
</dbReference>
<keyword evidence="7" id="KW-0812">Transmembrane</keyword>
<feature type="compositionally biased region" description="Gly residues" evidence="6">
    <location>
        <begin position="30"/>
        <end position="39"/>
    </location>
</feature>
<dbReference type="eggNOG" id="COG1651">
    <property type="taxonomic scope" value="Bacteria"/>
</dbReference>
<feature type="region of interest" description="Disordered" evidence="6">
    <location>
        <begin position="85"/>
        <end position="104"/>
    </location>
</feature>
<sequence>MRKRNTKNTPTADTSNGKGGGDSRNPRRNGPGGTVGAGKPGSARARLAEQRAREDRRRRVRRQVTVAGSALLVVALATGIGAALSRSGGGGGDDAAAKGPLRVPSAASGTNGTVITYGDPKAENTLEIYEDPRCPYCALFEQTNGETVRHLADQGRFKVEYHFASFLDDRLGGKGSTSALNALGAAADRGPEAFADYHQVLFENHPDERSDDYASADHLLELADEVDGLRTPAFDRAVRDGVYLPWVKKVSDAFEKSGVNSTPTIRLNGEDLNVIKDSDSAISPQEFTALVDKQLK</sequence>
<keyword evidence="7" id="KW-1133">Transmembrane helix</keyword>
<feature type="domain" description="Thioredoxin-like fold" evidence="8">
    <location>
        <begin position="111"/>
        <end position="293"/>
    </location>
</feature>
<dbReference type="STRING" id="76728.AQ490_17190"/>
<evidence type="ECO:0000256" key="2">
    <source>
        <dbReference type="ARBA" id="ARBA00022729"/>
    </source>
</evidence>
<keyword evidence="3" id="KW-0560">Oxidoreductase</keyword>
<feature type="transmembrane region" description="Helical" evidence="7">
    <location>
        <begin position="64"/>
        <end position="84"/>
    </location>
</feature>
<dbReference type="AlphaFoldDB" id="A0A0T6LVR4"/>
<dbReference type="RefSeq" id="WP_018382678.1">
    <property type="nucleotide sequence ID" value="NZ_LLZU01000006.1"/>
</dbReference>
<feature type="compositionally biased region" description="Basic and acidic residues" evidence="6">
    <location>
        <begin position="46"/>
        <end position="57"/>
    </location>
</feature>
<evidence type="ECO:0000256" key="1">
    <source>
        <dbReference type="ARBA" id="ARBA00005791"/>
    </source>
</evidence>
<dbReference type="GO" id="GO:0016491">
    <property type="term" value="F:oxidoreductase activity"/>
    <property type="evidence" value="ECO:0007669"/>
    <property type="project" value="UniProtKB-KW"/>
</dbReference>
<keyword evidence="7" id="KW-0472">Membrane</keyword>
<keyword evidence="10" id="KW-1185">Reference proteome</keyword>
<dbReference type="Pfam" id="PF13462">
    <property type="entry name" value="Thioredoxin_4"/>
    <property type="match status" value="1"/>
</dbReference>
<dbReference type="Gene3D" id="3.40.30.10">
    <property type="entry name" value="Glutaredoxin"/>
    <property type="match status" value="1"/>
</dbReference>
<dbReference type="SUPFAM" id="SSF52833">
    <property type="entry name" value="Thioredoxin-like"/>
    <property type="match status" value="1"/>
</dbReference>
<dbReference type="Proteomes" id="UP000050867">
    <property type="component" value="Unassembled WGS sequence"/>
</dbReference>
<evidence type="ECO:0000259" key="8">
    <source>
        <dbReference type="Pfam" id="PF13462"/>
    </source>
</evidence>
<dbReference type="InterPro" id="IPR036249">
    <property type="entry name" value="Thioredoxin-like_sf"/>
</dbReference>
<dbReference type="OrthoDB" id="4135024at2"/>
<evidence type="ECO:0000256" key="5">
    <source>
        <dbReference type="ARBA" id="ARBA00023284"/>
    </source>
</evidence>
<keyword evidence="5" id="KW-0676">Redox-active center</keyword>
<dbReference type="PANTHER" id="PTHR13887:SF14">
    <property type="entry name" value="DISULFIDE BOND FORMATION PROTEIN D"/>
    <property type="match status" value="1"/>
</dbReference>
<evidence type="ECO:0000313" key="9">
    <source>
        <dbReference type="EMBL" id="KRV50141.1"/>
    </source>
</evidence>
<accession>A0A0T6LVR4</accession>
<evidence type="ECO:0000256" key="7">
    <source>
        <dbReference type="SAM" id="Phobius"/>
    </source>
</evidence>
<evidence type="ECO:0000256" key="4">
    <source>
        <dbReference type="ARBA" id="ARBA00023157"/>
    </source>
</evidence>
<feature type="region of interest" description="Disordered" evidence="6">
    <location>
        <begin position="1"/>
        <end position="61"/>
    </location>
</feature>